<reference evidence="3 4" key="1">
    <citation type="journal article" date="2017" name="Int. J. Parasitol.">
        <title>The genome of the protozoan parasite Cystoisospora suis and a reverse vaccinology approach to identify vaccine candidates.</title>
        <authorList>
            <person name="Palmieri N."/>
            <person name="Shrestha A."/>
            <person name="Ruttkowski B."/>
            <person name="Beck T."/>
            <person name="Vogl C."/>
            <person name="Tomley F."/>
            <person name="Blake D.P."/>
            <person name="Joachim A."/>
        </authorList>
    </citation>
    <scope>NUCLEOTIDE SEQUENCE [LARGE SCALE GENOMIC DNA]</scope>
    <source>
        <strain evidence="3 4">Wien I</strain>
    </source>
</reference>
<keyword evidence="4" id="KW-1185">Reference proteome</keyword>
<feature type="compositionally biased region" description="Low complexity" evidence="1">
    <location>
        <begin position="605"/>
        <end position="614"/>
    </location>
</feature>
<feature type="compositionally biased region" description="Low complexity" evidence="1">
    <location>
        <begin position="176"/>
        <end position="189"/>
    </location>
</feature>
<feature type="compositionally biased region" description="Low complexity" evidence="1">
    <location>
        <begin position="51"/>
        <end position="69"/>
    </location>
</feature>
<dbReference type="InterPro" id="IPR000648">
    <property type="entry name" value="Oxysterol-bd"/>
</dbReference>
<feature type="region of interest" description="Disordered" evidence="1">
    <location>
        <begin position="762"/>
        <end position="835"/>
    </location>
</feature>
<dbReference type="EMBL" id="MIGC01001653">
    <property type="protein sequence ID" value="PHJ22485.1"/>
    <property type="molecule type" value="Genomic_DNA"/>
</dbReference>
<feature type="compositionally biased region" description="Low complexity" evidence="1">
    <location>
        <begin position="973"/>
        <end position="991"/>
    </location>
</feature>
<proteinExistence type="predicted"/>
<comment type="caution">
    <text evidence="3">The sequence shown here is derived from an EMBL/GenBank/DDBJ whole genome shotgun (WGS) entry which is preliminary data.</text>
</comment>
<feature type="region of interest" description="Disordered" evidence="1">
    <location>
        <begin position="949"/>
        <end position="1073"/>
    </location>
</feature>
<dbReference type="Pfam" id="PF01237">
    <property type="entry name" value="Oxysterol_BP"/>
    <property type="match status" value="1"/>
</dbReference>
<feature type="compositionally biased region" description="Polar residues" evidence="1">
    <location>
        <begin position="634"/>
        <end position="645"/>
    </location>
</feature>
<dbReference type="PANTHER" id="PTHR10972:SF148">
    <property type="entry name" value="OXYSTEROL-BINDING PROTEIN 9"/>
    <property type="match status" value="1"/>
</dbReference>
<feature type="compositionally biased region" description="Basic and acidic residues" evidence="1">
    <location>
        <begin position="775"/>
        <end position="785"/>
    </location>
</feature>
<feature type="compositionally biased region" description="Basic and acidic residues" evidence="1">
    <location>
        <begin position="794"/>
        <end position="835"/>
    </location>
</feature>
<dbReference type="GO" id="GO:0005829">
    <property type="term" value="C:cytosol"/>
    <property type="evidence" value="ECO:0007669"/>
    <property type="project" value="TreeGrafter"/>
</dbReference>
<feature type="region of interest" description="Disordered" evidence="1">
    <location>
        <begin position="139"/>
        <end position="207"/>
    </location>
</feature>
<feature type="region of interest" description="Disordered" evidence="1">
    <location>
        <begin position="51"/>
        <end position="73"/>
    </location>
</feature>
<dbReference type="GeneID" id="94427061"/>
<gene>
    <name evidence="3" type="ORF">CSUI_003654</name>
</gene>
<dbReference type="PANTHER" id="PTHR10972">
    <property type="entry name" value="OXYSTEROL-BINDING PROTEIN-RELATED"/>
    <property type="match status" value="1"/>
</dbReference>
<feature type="compositionally biased region" description="Low complexity" evidence="1">
    <location>
        <begin position="1121"/>
        <end position="1135"/>
    </location>
</feature>
<feature type="compositionally biased region" description="Basic and acidic residues" evidence="1">
    <location>
        <begin position="993"/>
        <end position="1005"/>
    </location>
</feature>
<dbReference type="Proteomes" id="UP000221165">
    <property type="component" value="Unassembled WGS sequence"/>
</dbReference>
<dbReference type="GO" id="GO:0016020">
    <property type="term" value="C:membrane"/>
    <property type="evidence" value="ECO:0007669"/>
    <property type="project" value="TreeGrafter"/>
</dbReference>
<dbReference type="InterPro" id="IPR037239">
    <property type="entry name" value="OSBP_sf"/>
</dbReference>
<feature type="compositionally biased region" description="Basic and acidic residues" evidence="1">
    <location>
        <begin position="1210"/>
        <end position="1220"/>
    </location>
</feature>
<evidence type="ECO:0000313" key="4">
    <source>
        <dbReference type="Proteomes" id="UP000221165"/>
    </source>
</evidence>
<evidence type="ECO:0000313" key="3">
    <source>
        <dbReference type="EMBL" id="PHJ22485.1"/>
    </source>
</evidence>
<keyword evidence="2" id="KW-0812">Transmembrane</keyword>
<feature type="region of interest" description="Disordered" evidence="1">
    <location>
        <begin position="890"/>
        <end position="912"/>
    </location>
</feature>
<feature type="region of interest" description="Disordered" evidence="1">
    <location>
        <begin position="479"/>
        <end position="516"/>
    </location>
</feature>
<feature type="region of interest" description="Disordered" evidence="1">
    <location>
        <begin position="605"/>
        <end position="645"/>
    </location>
</feature>
<feature type="transmembrane region" description="Helical" evidence="2">
    <location>
        <begin position="277"/>
        <end position="295"/>
    </location>
</feature>
<evidence type="ECO:0000256" key="1">
    <source>
        <dbReference type="SAM" id="MobiDB-lite"/>
    </source>
</evidence>
<feature type="compositionally biased region" description="Basic and acidic residues" evidence="1">
    <location>
        <begin position="898"/>
        <end position="912"/>
    </location>
</feature>
<feature type="compositionally biased region" description="Basic and acidic residues" evidence="1">
    <location>
        <begin position="961"/>
        <end position="970"/>
    </location>
</feature>
<name>A0A2C6L402_9APIC</name>
<dbReference type="VEuPathDB" id="ToxoDB:CSUI_003654"/>
<keyword evidence="2" id="KW-1133">Transmembrane helix</keyword>
<dbReference type="OrthoDB" id="331919at2759"/>
<feature type="transmembrane region" description="Helical" evidence="2">
    <location>
        <begin position="439"/>
        <end position="460"/>
    </location>
</feature>
<dbReference type="Gene3D" id="2.40.160.120">
    <property type="match status" value="1"/>
</dbReference>
<feature type="compositionally biased region" description="Acidic residues" evidence="1">
    <location>
        <begin position="1157"/>
        <end position="1176"/>
    </location>
</feature>
<sequence>MAQKESQGCDGVVGVGNRMGVTVDPSSCFQRGKALRFESFPGGYGVVKFSQAPSSPSSSSSSSGPSQGGVTDPLNVTTDLQYCIRELRYLLSSRGRPRFSLARCEVDTRVCVKDASLWISLPPPKTVHILVNETPSIASYRRPSSSSASSSPSSSSSPSCSSCSSSSSFLGREDGSSLSPSSSSSLPQSNLHNDSRNVSTPLGSSSSFSSWCSSLFNRLRKRDVFSSWGGGSKSSWCPWLRRRGEEEEESRRRREKVPGERRMIGFEEERKKKGMRILAFFISLFLPLFAWYQFIHFCIQTAEFSSSLFSSLLLHLLPFFSSLPSLTFSPSSFFFFFSSSPSLQNDLPVAFSPVSSLLSLLTEGESSSAVTSSSLSTSSLLPVFNHLGRSDHTGVENGWSEKKDMTGTGGGVSPSSFSLFVSEFCVEGFKGMLVLFLRFLLWVVLPLLLGVKMLSSSSLFSTQGRKACEVFSQSRRARRCPSKKPEERRGEGGATPTGVASSSSSSSSPPPPPCLSGEGRDLVLKANCIVHASAEDVFLLLMDPERVGHWMFSHRTKSSPCVLPSSSSSWSDWSSSFSLHSDFIFLSFSPSLLLSSSPETTTEALAAAFSSSSSSPPPPPLHPSPKAACEEGSGKNSNVRPVGEQMTSAKLPSRGCLGGIASAAGGGGGSGGGGGAFSRMNGVGMNNKISLGESWKKGDIYGVISSLLISILGPILPILLRERLFAWHRWWGRTQDGSYTVILHSYPRLSFSSSLPFLFPSPERERRPYHQQQQRGEEDHVDRRKIQMKNKKTPSRDGGKEEEQGGTDGEERKKIEGIEDENIKKKNEKERDMREPASSSFFLSSSCERRISLLKLFLHVYRQLRFFVSSHRRSFLHSFFSFSFFTSACRKRPSSEGGESKERDRKKDEEDKKCQRDLEDFVVVEGFEAFVVTPLLILSHPPPPPPAPWPKPGYCYTPGKGQREGGDEPPHMSTSSSSFSHSSGLASSTGGRAEGEGVSSRERGESPSGGLGTLSQREDRGFDSQRNTTAGIGGRGREGGGEEQQQSSSSTFYPYASYPAGEVSGDREGGSEGGSGLCLVTFVSAIEWGGEMPRWLRERLALLRAHTILRGLKLEVESRKATSSSSSAAGGAEVFSSDRRKQEHGVPSVQILPPSYIDEEEEEEEDESEDEEENEEDKDHHDGMPSSCSSSPPLTLLERNTCASSSSQRKSVEKVGKEDLGVSCEVSKPSSGPHKNSAGEPTTFHPSSNIGRRGEEGDSKCKTEEETFGKKKSTRRVKSVNTLKGFRRLRCDRDYEDGGACNAGGLVWIADGAGAVDTQRRFLFDLLCRDGEIRGRIPLAYLPLHLFFEPRSLLHKLAEAWGYAPKYLSCAALKEDNPLERFKWVILFSISALHSGCFYRLPCLPFLGETYQGRWIEDDLGIFLEQTQQHPYPTTQFLARKKDKLFSFWGSYTFKAELKGINYGILQQEGRLTVAFADGSKISFTQPLAKLTGFMWGKRIFEWGGSMEFSYPSHHLRCLLQFGESLGSRGAEEKNFSSLASLEGSRKGAMSDSLYGEIKDDVTGEVRSILTGSWIDEVLFDGKCYVNLLHSQPATLQDCPESEALPTDCRFRPDILLLREGRLEEAQAWQMELERRSRRDRALRANYLALQETVDITQLEATSRAPPPAVPKYTSPM</sequence>
<organism evidence="3 4">
    <name type="scientific">Cystoisospora suis</name>
    <dbReference type="NCBI Taxonomy" id="483139"/>
    <lineage>
        <taxon>Eukaryota</taxon>
        <taxon>Sar</taxon>
        <taxon>Alveolata</taxon>
        <taxon>Apicomplexa</taxon>
        <taxon>Conoidasida</taxon>
        <taxon>Coccidia</taxon>
        <taxon>Eucoccidiorida</taxon>
        <taxon>Eimeriorina</taxon>
        <taxon>Sarcocystidae</taxon>
        <taxon>Cystoisospora</taxon>
    </lineage>
</organism>
<dbReference type="GO" id="GO:0032934">
    <property type="term" value="F:sterol binding"/>
    <property type="evidence" value="ECO:0007669"/>
    <property type="project" value="TreeGrafter"/>
</dbReference>
<keyword evidence="2" id="KW-0472">Membrane</keyword>
<dbReference type="SUPFAM" id="SSF144000">
    <property type="entry name" value="Oxysterol-binding protein-like"/>
    <property type="match status" value="1"/>
</dbReference>
<protein>
    <submittedName>
        <fullName evidence="3">Phosphatidylinositol transfer protein</fullName>
    </submittedName>
</protein>
<accession>A0A2C6L402</accession>
<evidence type="ECO:0000256" key="2">
    <source>
        <dbReference type="SAM" id="Phobius"/>
    </source>
</evidence>
<feature type="region of interest" description="Disordered" evidence="1">
    <location>
        <begin position="1116"/>
        <end position="1273"/>
    </location>
</feature>
<feature type="compositionally biased region" description="Basic and acidic residues" evidence="1">
    <location>
        <begin position="1252"/>
        <end position="1269"/>
    </location>
</feature>
<feature type="transmembrane region" description="Helical" evidence="2">
    <location>
        <begin position="315"/>
        <end position="337"/>
    </location>
</feature>
<feature type="compositionally biased region" description="Low complexity" evidence="1">
    <location>
        <begin position="143"/>
        <end position="168"/>
    </location>
</feature>
<dbReference type="RefSeq" id="XP_067924162.1">
    <property type="nucleotide sequence ID" value="XM_068063850.1"/>
</dbReference>